<evidence type="ECO:0000313" key="2">
    <source>
        <dbReference type="EMBL" id="CAI6376928.1"/>
    </source>
</evidence>
<dbReference type="Proteomes" id="UP001160148">
    <property type="component" value="Unassembled WGS sequence"/>
</dbReference>
<protein>
    <submittedName>
        <fullName evidence="2">Uncharacterized protein</fullName>
    </submittedName>
</protein>
<comment type="caution">
    <text evidence="2">The sequence shown here is derived from an EMBL/GenBank/DDBJ whole genome shotgun (WGS) entry which is preliminary data.</text>
</comment>
<organism evidence="2 3">
    <name type="scientific">Macrosiphum euphorbiae</name>
    <name type="common">potato aphid</name>
    <dbReference type="NCBI Taxonomy" id="13131"/>
    <lineage>
        <taxon>Eukaryota</taxon>
        <taxon>Metazoa</taxon>
        <taxon>Ecdysozoa</taxon>
        <taxon>Arthropoda</taxon>
        <taxon>Hexapoda</taxon>
        <taxon>Insecta</taxon>
        <taxon>Pterygota</taxon>
        <taxon>Neoptera</taxon>
        <taxon>Paraneoptera</taxon>
        <taxon>Hemiptera</taxon>
        <taxon>Sternorrhyncha</taxon>
        <taxon>Aphidomorpha</taxon>
        <taxon>Aphidoidea</taxon>
        <taxon>Aphididae</taxon>
        <taxon>Macrosiphini</taxon>
        <taxon>Macrosiphum</taxon>
    </lineage>
</organism>
<dbReference type="EMBL" id="CARXXK010001595">
    <property type="protein sequence ID" value="CAI6376928.1"/>
    <property type="molecule type" value="Genomic_DNA"/>
</dbReference>
<sequence length="74" mass="8481">MKFPPLRQGPASTISAEYALRGGCERVEEFVSYAELTSVCYKTDLTNSQSALPKGSHRIWVPTRQRRFSLKRLY</sequence>
<proteinExistence type="predicted"/>
<reference evidence="2 3" key="1">
    <citation type="submission" date="2023-01" db="EMBL/GenBank/DDBJ databases">
        <authorList>
            <person name="Whitehead M."/>
        </authorList>
    </citation>
    <scope>NUCLEOTIDE SEQUENCE [LARGE SCALE GENOMIC DNA]</scope>
</reference>
<keyword evidence="3" id="KW-1185">Reference proteome</keyword>
<gene>
    <name evidence="1" type="ORF">MEUPH1_LOCUS26452</name>
    <name evidence="2" type="ORF">MEUPH1_LOCUS30253</name>
</gene>
<dbReference type="EMBL" id="CARXXK010001050">
    <property type="protein sequence ID" value="CAI6372602.1"/>
    <property type="molecule type" value="Genomic_DNA"/>
</dbReference>
<evidence type="ECO:0000313" key="3">
    <source>
        <dbReference type="Proteomes" id="UP001160148"/>
    </source>
</evidence>
<dbReference type="AlphaFoldDB" id="A0AAV0Y835"/>
<evidence type="ECO:0000313" key="1">
    <source>
        <dbReference type="EMBL" id="CAI6372602.1"/>
    </source>
</evidence>
<accession>A0AAV0Y835</accession>
<name>A0AAV0Y835_9HEMI</name>